<dbReference type="AlphaFoldDB" id="B0XKA6"/>
<protein>
    <recommendedName>
        <fullName evidence="2">Farnesoic acid O-methyl transferase domain-containing protein</fullName>
    </recommendedName>
</protein>
<dbReference type="Proteomes" id="UP000002320">
    <property type="component" value="Unassembled WGS sequence"/>
</dbReference>
<reference evidence="3" key="1">
    <citation type="submission" date="2007-03" db="EMBL/GenBank/DDBJ databases">
        <title>Annotation of Culex pipiens quinquefasciatus.</title>
        <authorList>
            <consortium name="The Broad Institute Genome Sequencing Platform"/>
            <person name="Atkinson P.W."/>
            <person name="Hemingway J."/>
            <person name="Christensen B.M."/>
            <person name="Higgs S."/>
            <person name="Kodira C."/>
            <person name="Hannick L."/>
            <person name="Megy K."/>
            <person name="O'Leary S."/>
            <person name="Pearson M."/>
            <person name="Haas B.J."/>
            <person name="Mauceli E."/>
            <person name="Wortman J.R."/>
            <person name="Lee N.H."/>
            <person name="Guigo R."/>
            <person name="Stanke M."/>
            <person name="Alvarado L."/>
            <person name="Amedeo P."/>
            <person name="Antoine C.H."/>
            <person name="Arensburger P."/>
            <person name="Bidwell S.L."/>
            <person name="Crawford M."/>
            <person name="Camaro F."/>
            <person name="Devon K."/>
            <person name="Engels R."/>
            <person name="Hammond M."/>
            <person name="Howarth C."/>
            <person name="Koehrsen M."/>
            <person name="Lawson D."/>
            <person name="Montgomery P."/>
            <person name="Nene V."/>
            <person name="Nusbaum C."/>
            <person name="Puiu D."/>
            <person name="Romero-Severson J."/>
            <person name="Severson D.W."/>
            <person name="Shumway M."/>
            <person name="Sisk P."/>
            <person name="Stolte C."/>
            <person name="Zeng Q."/>
            <person name="Eisenstadt E."/>
            <person name="Fraser-Liggett C."/>
            <person name="Strausberg R."/>
            <person name="Galagan J."/>
            <person name="Birren B."/>
            <person name="Collins F.H."/>
        </authorList>
    </citation>
    <scope>NUCLEOTIDE SEQUENCE [LARGE SCALE GENOMIC DNA]</scope>
    <source>
        <strain evidence="3">JHB</strain>
    </source>
</reference>
<dbReference type="VEuPathDB" id="VectorBase:CQUJHB014845"/>
<gene>
    <name evidence="4" type="primary">6054108</name>
    <name evidence="3" type="ORF">CpipJ_CPIJ019738</name>
</gene>
<feature type="chain" id="PRO_5014567405" description="Farnesoic acid O-methyl transferase domain-containing protein" evidence="1">
    <location>
        <begin position="22"/>
        <end position="339"/>
    </location>
</feature>
<dbReference type="InParanoid" id="B0XKA6"/>
<dbReference type="eggNOG" id="ENOG502TCX9">
    <property type="taxonomic scope" value="Eukaryota"/>
</dbReference>
<organism>
    <name type="scientific">Culex quinquefasciatus</name>
    <name type="common">Southern house mosquito</name>
    <name type="synonym">Culex pungens</name>
    <dbReference type="NCBI Taxonomy" id="7176"/>
    <lineage>
        <taxon>Eukaryota</taxon>
        <taxon>Metazoa</taxon>
        <taxon>Ecdysozoa</taxon>
        <taxon>Arthropoda</taxon>
        <taxon>Hexapoda</taxon>
        <taxon>Insecta</taxon>
        <taxon>Pterygota</taxon>
        <taxon>Neoptera</taxon>
        <taxon>Endopterygota</taxon>
        <taxon>Diptera</taxon>
        <taxon>Nematocera</taxon>
        <taxon>Culicoidea</taxon>
        <taxon>Culicidae</taxon>
        <taxon>Culicinae</taxon>
        <taxon>Culicini</taxon>
        <taxon>Culex</taxon>
        <taxon>Culex</taxon>
    </lineage>
</organism>
<evidence type="ECO:0000313" key="5">
    <source>
        <dbReference type="Proteomes" id="UP000002320"/>
    </source>
</evidence>
<feature type="domain" description="Farnesoic acid O-methyl transferase" evidence="2">
    <location>
        <begin position="42"/>
        <end position="171"/>
    </location>
</feature>
<dbReference type="VEuPathDB" id="VectorBase:CQUJHB012005"/>
<name>B0XKA6_CULQU</name>
<feature type="domain" description="Farnesoic acid O-methyl transferase" evidence="2">
    <location>
        <begin position="281"/>
        <end position="330"/>
    </location>
</feature>
<dbReference type="EMBL" id="DS233764">
    <property type="protein sequence ID" value="EDS31505.1"/>
    <property type="molecule type" value="Genomic_DNA"/>
</dbReference>
<dbReference type="KEGG" id="cqu:CpipJ_CPIJ019738"/>
<dbReference type="HOGENOM" id="CLU_819532_0_0_1"/>
<feature type="signal peptide" evidence="1">
    <location>
        <begin position="1"/>
        <end position="21"/>
    </location>
</feature>
<evidence type="ECO:0000313" key="3">
    <source>
        <dbReference type="EMBL" id="EDS31505.1"/>
    </source>
</evidence>
<dbReference type="PANTHER" id="PTHR36695:SF12">
    <property type="entry name" value="AGAP008648-PA"/>
    <property type="match status" value="1"/>
</dbReference>
<dbReference type="OrthoDB" id="2142040at2759"/>
<dbReference type="PANTHER" id="PTHR36695">
    <property type="entry name" value="AGAP008648-PA"/>
    <property type="match status" value="1"/>
</dbReference>
<dbReference type="VEuPathDB" id="VectorBase:CPIJ019738"/>
<evidence type="ECO:0000259" key="2">
    <source>
        <dbReference type="Pfam" id="PF12248"/>
    </source>
</evidence>
<proteinExistence type="predicted"/>
<accession>B0XKA6</accession>
<feature type="domain" description="Farnesoic acid O-methyl transferase" evidence="2">
    <location>
        <begin position="187"/>
        <end position="269"/>
    </location>
</feature>
<sequence>MIFATAVLAIIVVALSGHTESAYENSFDATKGCLQYNSQYGYEFANPYFSTGAFRNVRKGPDNSTEFRFGMLGDYNAIFRLSPVEYPYDNTQMCEIDLFNWHSNVCEVRRFVRTSPSEITNFKQLMVRSGRGKMSRIEPFMFTLAIYPDGSATLTKDGATYPFLEFQDTTISFSLSAGRYQTGVRLLSGWAGTKTDVRRYVRTSPSEMINYSMFKIQSSYGLLSQFDPLMFTLTIYSNGSVKLAKDGDKYPFFEFQDSTLSFKYIGFLTEGCLQYNSKGGYYYNHPYFSTAIFKNIHVGPNNVTKLRLGVAAKNDGHVRLAPVKYPYDSTARKRVLSKI</sequence>
<dbReference type="Pfam" id="PF12248">
    <property type="entry name" value="Methyltransf_FA"/>
    <property type="match status" value="3"/>
</dbReference>
<keyword evidence="1" id="KW-0732">Signal</keyword>
<evidence type="ECO:0000256" key="1">
    <source>
        <dbReference type="SAM" id="SignalP"/>
    </source>
</evidence>
<dbReference type="EnsemblMetazoa" id="CPIJ019738-RA">
    <property type="protein sequence ID" value="CPIJ019738-PA"/>
    <property type="gene ID" value="CPIJ019738"/>
</dbReference>
<reference evidence="4" key="2">
    <citation type="submission" date="2021-02" db="UniProtKB">
        <authorList>
            <consortium name="EnsemblMetazoa"/>
        </authorList>
    </citation>
    <scope>IDENTIFICATION</scope>
    <source>
        <strain evidence="4">JHB</strain>
    </source>
</reference>
<keyword evidence="5" id="KW-1185">Reference proteome</keyword>
<dbReference type="InterPro" id="IPR022041">
    <property type="entry name" value="Methyltransf_FA"/>
</dbReference>
<dbReference type="OMA" id="AIVILWH"/>
<evidence type="ECO:0000313" key="4">
    <source>
        <dbReference type="EnsemblMetazoa" id="CPIJ019738-PA"/>
    </source>
</evidence>